<gene>
    <name evidence="13" type="ORF">V8G57_09485</name>
</gene>
<proteinExistence type="predicted"/>
<reference evidence="13 14" key="1">
    <citation type="submission" date="2024-02" db="EMBL/GenBank/DDBJ databases">
        <title>Draft genome sequence of Collimonas sp. strain H4R21, an effective mineral-weathering bacterial strain isolated from the beech rhizosphere.</title>
        <authorList>
            <person name="Morin E."/>
            <person name="Uroz S."/>
            <person name="Leveau J.H.J."/>
            <person name="Kumar R."/>
            <person name="Rey M.W."/>
            <person name="Pham J."/>
        </authorList>
    </citation>
    <scope>NUCLEOTIDE SEQUENCE [LARGE SCALE GENOMIC DNA]</scope>
    <source>
        <strain evidence="13 14">H4R21</strain>
    </source>
</reference>
<dbReference type="PROSITE" id="PS50109">
    <property type="entry name" value="HIS_KIN"/>
    <property type="match status" value="1"/>
</dbReference>
<comment type="subcellular location">
    <subcellularLocation>
        <location evidence="2">Cell membrane</location>
        <topology evidence="2">Multi-pass membrane protein</topology>
    </subcellularLocation>
</comment>
<dbReference type="InterPro" id="IPR036097">
    <property type="entry name" value="HisK_dim/P_sf"/>
</dbReference>
<feature type="transmembrane region" description="Helical" evidence="10">
    <location>
        <begin position="137"/>
        <end position="156"/>
    </location>
</feature>
<dbReference type="InterPro" id="IPR003660">
    <property type="entry name" value="HAMP_dom"/>
</dbReference>
<dbReference type="SUPFAM" id="SSF47384">
    <property type="entry name" value="Homodimeric domain of signal transducing histidine kinase"/>
    <property type="match status" value="1"/>
</dbReference>
<dbReference type="SMART" id="SM00388">
    <property type="entry name" value="HisKA"/>
    <property type="match status" value="1"/>
</dbReference>
<dbReference type="RefSeq" id="WP_342829157.1">
    <property type="nucleotide sequence ID" value="NZ_JBANDC010000005.1"/>
</dbReference>
<dbReference type="EMBL" id="JBANDC010000005">
    <property type="protein sequence ID" value="MEM4987617.1"/>
    <property type="molecule type" value="Genomic_DNA"/>
</dbReference>
<dbReference type="EC" id="2.7.13.3" evidence="3"/>
<dbReference type="Pfam" id="PF00512">
    <property type="entry name" value="HisKA"/>
    <property type="match status" value="1"/>
</dbReference>
<sequence length="437" mass="48916">MLRILIRLYLIVAVLSILSIIFVQRGFPYLFSTQFTTQMHREYASEAMLLRRYLGPVRDDAQQARLDGMNRISQQRYSRMSEEQVHALSPTVRRELAQHGMAWNPGGDVNHPEVYITLDDGSILTVHPRISSGWIEVIAYAIIFSVMLGAMLLWLTPHWRDLEKLRIAAARFGDGALDARAKLSENSSIKQLCAYFNNMADRIGALITAQRDMVNAASHELRTPLARLEFGLVNLMDTTDDSNAHKRIQAMRKDVEELDILVGELLTLSMLEQSSLAESREKIMLEDFLRSATGISSEELALRRSTISWAIDATLKEIVVEPRSLGRAFSNLVRNASRYTRSAIRVRAEPGAGCWSLIVEDDGIGIPEQERERIFEPFYRLDRSRDRATGGYGLGLAIVKKIADRLGGTISVGSSELGGAKFVLNLPLPGPAALPRH</sequence>
<keyword evidence="4" id="KW-1003">Cell membrane</keyword>
<keyword evidence="14" id="KW-1185">Reference proteome</keyword>
<keyword evidence="10" id="KW-0472">Membrane</keyword>
<keyword evidence="7" id="KW-0547">Nucleotide-binding</keyword>
<feature type="domain" description="HAMP" evidence="12">
    <location>
        <begin position="160"/>
        <end position="208"/>
    </location>
</feature>
<evidence type="ECO:0000256" key="3">
    <source>
        <dbReference type="ARBA" id="ARBA00012438"/>
    </source>
</evidence>
<evidence type="ECO:0000256" key="2">
    <source>
        <dbReference type="ARBA" id="ARBA00004651"/>
    </source>
</evidence>
<dbReference type="CDD" id="cd00082">
    <property type="entry name" value="HisKA"/>
    <property type="match status" value="1"/>
</dbReference>
<evidence type="ECO:0000259" key="11">
    <source>
        <dbReference type="PROSITE" id="PS50109"/>
    </source>
</evidence>
<evidence type="ECO:0000256" key="10">
    <source>
        <dbReference type="SAM" id="Phobius"/>
    </source>
</evidence>
<keyword evidence="8" id="KW-0418">Kinase</keyword>
<dbReference type="Pfam" id="PF00672">
    <property type="entry name" value="HAMP"/>
    <property type="match status" value="1"/>
</dbReference>
<feature type="transmembrane region" description="Helical" evidence="10">
    <location>
        <begin position="7"/>
        <end position="27"/>
    </location>
</feature>
<dbReference type="SMART" id="SM00387">
    <property type="entry name" value="HATPase_c"/>
    <property type="match status" value="1"/>
</dbReference>
<keyword evidence="6" id="KW-0808">Transferase</keyword>
<dbReference type="InterPro" id="IPR003661">
    <property type="entry name" value="HisK_dim/P_dom"/>
</dbReference>
<dbReference type="Gene3D" id="3.30.565.10">
    <property type="entry name" value="Histidine kinase-like ATPase, C-terminal domain"/>
    <property type="match status" value="1"/>
</dbReference>
<keyword evidence="10" id="KW-1133">Transmembrane helix</keyword>
<dbReference type="PANTHER" id="PTHR44936:SF10">
    <property type="entry name" value="SENSOR PROTEIN RSTB"/>
    <property type="match status" value="1"/>
</dbReference>
<comment type="caution">
    <text evidence="13">The sequence shown here is derived from an EMBL/GenBank/DDBJ whole genome shotgun (WGS) entry which is preliminary data.</text>
</comment>
<dbReference type="PROSITE" id="PS50885">
    <property type="entry name" value="HAMP"/>
    <property type="match status" value="1"/>
</dbReference>
<evidence type="ECO:0000259" key="12">
    <source>
        <dbReference type="PROSITE" id="PS50885"/>
    </source>
</evidence>
<evidence type="ECO:0000256" key="8">
    <source>
        <dbReference type="ARBA" id="ARBA00022777"/>
    </source>
</evidence>
<comment type="catalytic activity">
    <reaction evidence="1">
        <text>ATP + protein L-histidine = ADP + protein N-phospho-L-histidine.</text>
        <dbReference type="EC" id="2.7.13.3"/>
    </reaction>
</comment>
<dbReference type="Gene3D" id="1.10.287.130">
    <property type="match status" value="1"/>
</dbReference>
<dbReference type="InterPro" id="IPR036890">
    <property type="entry name" value="HATPase_C_sf"/>
</dbReference>
<evidence type="ECO:0000256" key="6">
    <source>
        <dbReference type="ARBA" id="ARBA00022679"/>
    </source>
</evidence>
<dbReference type="Pfam" id="PF02518">
    <property type="entry name" value="HATPase_c"/>
    <property type="match status" value="1"/>
</dbReference>
<evidence type="ECO:0000256" key="1">
    <source>
        <dbReference type="ARBA" id="ARBA00000085"/>
    </source>
</evidence>
<dbReference type="SUPFAM" id="SSF55874">
    <property type="entry name" value="ATPase domain of HSP90 chaperone/DNA topoisomerase II/histidine kinase"/>
    <property type="match status" value="1"/>
</dbReference>
<dbReference type="SMART" id="SM00304">
    <property type="entry name" value="HAMP"/>
    <property type="match status" value="1"/>
</dbReference>
<dbReference type="InterPro" id="IPR050980">
    <property type="entry name" value="2C_sensor_his_kinase"/>
</dbReference>
<name>A0ABU9PUF1_9BURK</name>
<evidence type="ECO:0000313" key="13">
    <source>
        <dbReference type="EMBL" id="MEM4987617.1"/>
    </source>
</evidence>
<feature type="domain" description="Histidine kinase" evidence="11">
    <location>
        <begin position="216"/>
        <end position="430"/>
    </location>
</feature>
<evidence type="ECO:0000313" key="14">
    <source>
        <dbReference type="Proteomes" id="UP001495910"/>
    </source>
</evidence>
<accession>A0ABU9PUF1</accession>
<dbReference type="PANTHER" id="PTHR44936">
    <property type="entry name" value="SENSOR PROTEIN CREC"/>
    <property type="match status" value="1"/>
</dbReference>
<protein>
    <recommendedName>
        <fullName evidence="3">histidine kinase</fullName>
        <ecNumber evidence="3">2.7.13.3</ecNumber>
    </recommendedName>
</protein>
<dbReference type="CDD" id="cd06225">
    <property type="entry name" value="HAMP"/>
    <property type="match status" value="1"/>
</dbReference>
<dbReference type="InterPro" id="IPR005467">
    <property type="entry name" value="His_kinase_dom"/>
</dbReference>
<evidence type="ECO:0000256" key="7">
    <source>
        <dbReference type="ARBA" id="ARBA00022741"/>
    </source>
</evidence>
<dbReference type="Proteomes" id="UP001495910">
    <property type="component" value="Unassembled WGS sequence"/>
</dbReference>
<dbReference type="PRINTS" id="PR00344">
    <property type="entry name" value="BCTRLSENSOR"/>
</dbReference>
<organism evidence="13 14">
    <name type="scientific">Collimonas rhizosphaerae</name>
    <dbReference type="NCBI Taxonomy" id="3126357"/>
    <lineage>
        <taxon>Bacteria</taxon>
        <taxon>Pseudomonadati</taxon>
        <taxon>Pseudomonadota</taxon>
        <taxon>Betaproteobacteria</taxon>
        <taxon>Burkholderiales</taxon>
        <taxon>Oxalobacteraceae</taxon>
        <taxon>Collimonas</taxon>
    </lineage>
</organism>
<evidence type="ECO:0000256" key="4">
    <source>
        <dbReference type="ARBA" id="ARBA00022475"/>
    </source>
</evidence>
<dbReference type="GO" id="GO:0005524">
    <property type="term" value="F:ATP binding"/>
    <property type="evidence" value="ECO:0007669"/>
    <property type="project" value="UniProtKB-KW"/>
</dbReference>
<keyword evidence="10" id="KW-0812">Transmembrane</keyword>
<evidence type="ECO:0000256" key="9">
    <source>
        <dbReference type="ARBA" id="ARBA00022840"/>
    </source>
</evidence>
<keyword evidence="9 13" id="KW-0067">ATP-binding</keyword>
<dbReference type="InterPro" id="IPR003594">
    <property type="entry name" value="HATPase_dom"/>
</dbReference>
<dbReference type="InterPro" id="IPR004358">
    <property type="entry name" value="Sig_transdc_His_kin-like_C"/>
</dbReference>
<keyword evidence="5" id="KW-0597">Phosphoprotein</keyword>
<evidence type="ECO:0000256" key="5">
    <source>
        <dbReference type="ARBA" id="ARBA00022553"/>
    </source>
</evidence>